<dbReference type="PANTHER" id="PTHR12928">
    <property type="entry name" value="FRG1 PROTEIN"/>
    <property type="match status" value="1"/>
</dbReference>
<dbReference type="GO" id="GO:0051015">
    <property type="term" value="F:actin filament binding"/>
    <property type="evidence" value="ECO:0007669"/>
    <property type="project" value="TreeGrafter"/>
</dbReference>
<reference evidence="4" key="1">
    <citation type="submission" date="2025-08" db="UniProtKB">
        <authorList>
            <consortium name="Ensembl"/>
        </authorList>
    </citation>
    <scope>IDENTIFICATION</scope>
</reference>
<protein>
    <submittedName>
        <fullName evidence="4">FSHD region gene 1</fullName>
    </submittedName>
</protein>
<dbReference type="InterPro" id="IPR008999">
    <property type="entry name" value="Actin-crosslinking"/>
</dbReference>
<evidence type="ECO:0000256" key="2">
    <source>
        <dbReference type="ARBA" id="ARBA00010878"/>
    </source>
</evidence>
<comment type="similarity">
    <text evidence="2">Belongs to the FRG1 family.</text>
</comment>
<proteinExistence type="inferred from homology"/>
<reference evidence="4" key="2">
    <citation type="submission" date="2025-09" db="UniProtKB">
        <authorList>
            <consortium name="Ensembl"/>
        </authorList>
    </citation>
    <scope>IDENTIFICATION</scope>
</reference>
<dbReference type="InterPro" id="IPR010414">
    <property type="entry name" value="FRG1"/>
</dbReference>
<evidence type="ECO:0000256" key="3">
    <source>
        <dbReference type="ARBA" id="ARBA00023242"/>
    </source>
</evidence>
<dbReference type="SUPFAM" id="SSF50405">
    <property type="entry name" value="Actin-crosslinking proteins"/>
    <property type="match status" value="1"/>
</dbReference>
<evidence type="ECO:0000313" key="5">
    <source>
        <dbReference type="Proteomes" id="UP000694388"/>
    </source>
</evidence>
<name>A0A8C4R053_EPTBU</name>
<dbReference type="PANTHER" id="PTHR12928:SF0">
    <property type="entry name" value="FSHD REGION GENE 1"/>
    <property type="match status" value="1"/>
</dbReference>
<dbReference type="GeneTree" id="ENSGT00390000004552"/>
<dbReference type="AlphaFoldDB" id="A0A8C4R053"/>
<dbReference type="GO" id="GO:0005730">
    <property type="term" value="C:nucleolus"/>
    <property type="evidence" value="ECO:0007669"/>
    <property type="project" value="UniProtKB-SubCell"/>
</dbReference>
<dbReference type="Gene3D" id="2.80.10.50">
    <property type="match status" value="1"/>
</dbReference>
<sequence>MLTDQPKELLSILKHVDVDVIVLSRRKKRNKKQKKEDVDEEHLDIVAGWWAVRTIDEVTGTIAMEMKERSFLHALDNGLFTLGAPHTDHEGPSQPEQLTAVKLSDSRIALKSGYGKFLGVQSDGVVQAKADAIGPREQWEPVFQDVRHFCCFIVTSLYILVSSLVKIQSLVQKLAQ</sequence>
<accession>A0A8C4R053</accession>
<dbReference type="Ensembl" id="ENSEBUT00000023386.1">
    <property type="protein sequence ID" value="ENSEBUP00000022810.1"/>
    <property type="gene ID" value="ENSEBUG00000014053.1"/>
</dbReference>
<organism evidence="4 5">
    <name type="scientific">Eptatretus burgeri</name>
    <name type="common">Inshore hagfish</name>
    <dbReference type="NCBI Taxonomy" id="7764"/>
    <lineage>
        <taxon>Eukaryota</taxon>
        <taxon>Metazoa</taxon>
        <taxon>Chordata</taxon>
        <taxon>Craniata</taxon>
        <taxon>Vertebrata</taxon>
        <taxon>Cyclostomata</taxon>
        <taxon>Myxini</taxon>
        <taxon>Myxiniformes</taxon>
        <taxon>Myxinidae</taxon>
        <taxon>Eptatretinae</taxon>
        <taxon>Eptatretus</taxon>
    </lineage>
</organism>
<dbReference type="GO" id="GO:0071013">
    <property type="term" value="C:catalytic step 2 spliceosome"/>
    <property type="evidence" value="ECO:0007669"/>
    <property type="project" value="TreeGrafter"/>
</dbReference>
<dbReference type="CDD" id="cd23338">
    <property type="entry name" value="beta-trefoil_FSCN_FRG1"/>
    <property type="match status" value="1"/>
</dbReference>
<comment type="subcellular location">
    <subcellularLocation>
        <location evidence="1">Nucleus</location>
        <location evidence="1">Nucleolus</location>
    </subcellularLocation>
</comment>
<evidence type="ECO:0000256" key="1">
    <source>
        <dbReference type="ARBA" id="ARBA00004604"/>
    </source>
</evidence>
<dbReference type="GO" id="GO:0055120">
    <property type="term" value="C:striated muscle dense body"/>
    <property type="evidence" value="ECO:0007669"/>
    <property type="project" value="TreeGrafter"/>
</dbReference>
<dbReference type="Pfam" id="PF06229">
    <property type="entry name" value="FRG1"/>
    <property type="match status" value="1"/>
</dbReference>
<keyword evidence="3" id="KW-0539">Nucleus</keyword>
<evidence type="ECO:0000313" key="4">
    <source>
        <dbReference type="Ensembl" id="ENSEBUP00000022810.1"/>
    </source>
</evidence>
<dbReference type="Proteomes" id="UP000694388">
    <property type="component" value="Unplaced"/>
</dbReference>
<keyword evidence="5" id="KW-1185">Reference proteome</keyword>